<dbReference type="Proteomes" id="UP000694569">
    <property type="component" value="Unplaced"/>
</dbReference>
<feature type="domain" description="3'-5' exonuclease" evidence="2">
    <location>
        <begin position="190"/>
        <end position="270"/>
    </location>
</feature>
<proteinExistence type="predicted"/>
<feature type="region of interest" description="Disordered" evidence="1">
    <location>
        <begin position="102"/>
        <end position="125"/>
    </location>
</feature>
<dbReference type="GeneTree" id="ENSGT00390000003581"/>
<dbReference type="InterPro" id="IPR012337">
    <property type="entry name" value="RNaseH-like_sf"/>
</dbReference>
<dbReference type="GO" id="GO:0003676">
    <property type="term" value="F:nucleic acid binding"/>
    <property type="evidence" value="ECO:0007669"/>
    <property type="project" value="InterPro"/>
</dbReference>
<evidence type="ECO:0000259" key="2">
    <source>
        <dbReference type="Pfam" id="PF01612"/>
    </source>
</evidence>
<dbReference type="Pfam" id="PF01612">
    <property type="entry name" value="DNA_pol_A_exo1"/>
    <property type="match status" value="1"/>
</dbReference>
<feature type="compositionally biased region" description="Basic and acidic residues" evidence="1">
    <location>
        <begin position="445"/>
        <end position="473"/>
    </location>
</feature>
<dbReference type="SUPFAM" id="SSF53098">
    <property type="entry name" value="Ribonuclease H-like"/>
    <property type="match status" value="1"/>
</dbReference>
<protein>
    <recommendedName>
        <fullName evidence="2">3'-5' exonuclease domain-containing protein</fullName>
    </recommendedName>
</protein>
<reference evidence="3" key="2">
    <citation type="submission" date="2025-09" db="UniProtKB">
        <authorList>
            <consortium name="Ensembl"/>
        </authorList>
    </citation>
    <scope>IDENTIFICATION</scope>
</reference>
<evidence type="ECO:0000313" key="3">
    <source>
        <dbReference type="Ensembl" id="ENSLLEP00000003111.1"/>
    </source>
</evidence>
<accession>A0A8C5LRG4</accession>
<keyword evidence="4" id="KW-1185">Reference proteome</keyword>
<dbReference type="InterPro" id="IPR036397">
    <property type="entry name" value="RNaseH_sf"/>
</dbReference>
<dbReference type="OrthoDB" id="26838at2759"/>
<evidence type="ECO:0000256" key="1">
    <source>
        <dbReference type="SAM" id="MobiDB-lite"/>
    </source>
</evidence>
<organism evidence="3 4">
    <name type="scientific">Leptobrachium leishanense</name>
    <name type="common">Leishan spiny toad</name>
    <dbReference type="NCBI Taxonomy" id="445787"/>
    <lineage>
        <taxon>Eukaryota</taxon>
        <taxon>Metazoa</taxon>
        <taxon>Chordata</taxon>
        <taxon>Craniata</taxon>
        <taxon>Vertebrata</taxon>
        <taxon>Euteleostomi</taxon>
        <taxon>Amphibia</taxon>
        <taxon>Batrachia</taxon>
        <taxon>Anura</taxon>
        <taxon>Pelobatoidea</taxon>
        <taxon>Megophryidae</taxon>
        <taxon>Leptobrachium</taxon>
    </lineage>
</organism>
<dbReference type="CDD" id="cd06148">
    <property type="entry name" value="Egl_like_exo"/>
    <property type="match status" value="1"/>
</dbReference>
<sequence>MEHRAQPHPGPCTAAEEAMDLWYAEGVDLRENFGSWKRIVGKTVKLVTRHGEYQGIVISIDAGRAVSLNKVKDLKSRQNVCGVHSFCGADITHVELLRDTEEDTPAASVRTAPAKRLSEDSEEHGLNERVLPNDRHLEADSATMQALCKAAEEVCMQYTVIDKLQPMFGPAIRHMQSQCVLSISAAGYNVCHRGLLCWLQMATKSDVYLFDIFTMGPKMFKNGLKMVLEDSSILKVIHDCRGLSDCLSQQYGIVLSNVFDSQVADVFLFYMATGGFLPHQSRALVECLSCHLDIEPSQTALLNTKETLIKEHPGIWMSRPLPVSCLKLLALEVVHLSPLRLVMLDAMMADFTHSVERCLNSHQHRTWAVQNRNVFSGSDLPEELLQLSIQHESRRKKAMETFTVNERGLLVPCGEKTETKEQKYNAKPELRLPFCDRPFPSSKDTLTRSEEVLKPPEKTDRSLTSPKPEEELGRNVNGCYYPVEPSGTTAVTELPVQTLQNTSSCEKYEPPIHGLRNLGLTETQSASRYLQPVIPFCRPAGTMQLRMCAPQSLVRNLCRYSS</sequence>
<dbReference type="InterPro" id="IPR052144">
    <property type="entry name" value="piRNA_biogenesis_EXD1"/>
</dbReference>
<dbReference type="InterPro" id="IPR002562">
    <property type="entry name" value="3'-5'_exonuclease_dom"/>
</dbReference>
<feature type="compositionally biased region" description="Basic and acidic residues" evidence="1">
    <location>
        <begin position="116"/>
        <end position="125"/>
    </location>
</feature>
<dbReference type="PANTHER" id="PTHR46628">
    <property type="entry name" value="PIRNA BIOGENESIS PROTEIN EXD1"/>
    <property type="match status" value="1"/>
</dbReference>
<name>A0A8C5LRG4_9ANUR</name>
<dbReference type="AlphaFoldDB" id="A0A8C5LRG4"/>
<dbReference type="GO" id="GO:1990923">
    <property type="term" value="C:PET complex"/>
    <property type="evidence" value="ECO:0007669"/>
    <property type="project" value="TreeGrafter"/>
</dbReference>
<feature type="region of interest" description="Disordered" evidence="1">
    <location>
        <begin position="435"/>
        <end position="476"/>
    </location>
</feature>
<reference evidence="3" key="1">
    <citation type="submission" date="2025-08" db="UniProtKB">
        <authorList>
            <consortium name="Ensembl"/>
        </authorList>
    </citation>
    <scope>IDENTIFICATION</scope>
</reference>
<evidence type="ECO:0000313" key="4">
    <source>
        <dbReference type="Proteomes" id="UP000694569"/>
    </source>
</evidence>
<dbReference type="GO" id="GO:0008408">
    <property type="term" value="F:3'-5' exonuclease activity"/>
    <property type="evidence" value="ECO:0007669"/>
    <property type="project" value="InterPro"/>
</dbReference>
<dbReference type="Gene3D" id="3.30.420.10">
    <property type="entry name" value="Ribonuclease H-like superfamily/Ribonuclease H"/>
    <property type="match status" value="1"/>
</dbReference>
<dbReference type="PANTHER" id="PTHR46628:SF1">
    <property type="entry name" value="PIRNA BIOGENESIS PROTEIN EXD1"/>
    <property type="match status" value="1"/>
</dbReference>
<dbReference type="Ensembl" id="ENSLLET00000003248.1">
    <property type="protein sequence ID" value="ENSLLEP00000003111.1"/>
    <property type="gene ID" value="ENSLLEG00000001993.1"/>
</dbReference>
<dbReference type="GO" id="GO:0034587">
    <property type="term" value="P:piRNA processing"/>
    <property type="evidence" value="ECO:0007669"/>
    <property type="project" value="TreeGrafter"/>
</dbReference>